<evidence type="ECO:0008006" key="3">
    <source>
        <dbReference type="Google" id="ProtNLM"/>
    </source>
</evidence>
<gene>
    <name evidence="1" type="ORF">L211DRAFT_253862</name>
</gene>
<dbReference type="AlphaFoldDB" id="A0A3N4M9P5"/>
<reference evidence="1 2" key="1">
    <citation type="journal article" date="2018" name="Nat. Ecol. Evol.">
        <title>Pezizomycetes genomes reveal the molecular basis of ectomycorrhizal truffle lifestyle.</title>
        <authorList>
            <person name="Murat C."/>
            <person name="Payen T."/>
            <person name="Noel B."/>
            <person name="Kuo A."/>
            <person name="Morin E."/>
            <person name="Chen J."/>
            <person name="Kohler A."/>
            <person name="Krizsan K."/>
            <person name="Balestrini R."/>
            <person name="Da Silva C."/>
            <person name="Montanini B."/>
            <person name="Hainaut M."/>
            <person name="Levati E."/>
            <person name="Barry K.W."/>
            <person name="Belfiori B."/>
            <person name="Cichocki N."/>
            <person name="Clum A."/>
            <person name="Dockter R.B."/>
            <person name="Fauchery L."/>
            <person name="Guy J."/>
            <person name="Iotti M."/>
            <person name="Le Tacon F."/>
            <person name="Lindquist E.A."/>
            <person name="Lipzen A."/>
            <person name="Malagnac F."/>
            <person name="Mello A."/>
            <person name="Molinier V."/>
            <person name="Miyauchi S."/>
            <person name="Poulain J."/>
            <person name="Riccioni C."/>
            <person name="Rubini A."/>
            <person name="Sitrit Y."/>
            <person name="Splivallo R."/>
            <person name="Traeger S."/>
            <person name="Wang M."/>
            <person name="Zifcakova L."/>
            <person name="Wipf D."/>
            <person name="Zambonelli A."/>
            <person name="Paolocci F."/>
            <person name="Nowrousian M."/>
            <person name="Ottonello S."/>
            <person name="Baldrian P."/>
            <person name="Spatafora J.W."/>
            <person name="Henrissat B."/>
            <person name="Nagy L.G."/>
            <person name="Aury J.M."/>
            <person name="Wincker P."/>
            <person name="Grigoriev I.V."/>
            <person name="Bonfante P."/>
            <person name="Martin F.M."/>
        </authorList>
    </citation>
    <scope>NUCLEOTIDE SEQUENCE [LARGE SCALE GENOMIC DNA]</scope>
    <source>
        <strain evidence="1 2">ATCC MYA-4762</strain>
    </source>
</reference>
<name>A0A3N4M9P5_9PEZI</name>
<keyword evidence="2" id="KW-1185">Reference proteome</keyword>
<evidence type="ECO:0000313" key="1">
    <source>
        <dbReference type="EMBL" id="RPB29051.1"/>
    </source>
</evidence>
<proteinExistence type="predicted"/>
<accession>A0A3N4M9P5</accession>
<dbReference type="EMBL" id="ML121528">
    <property type="protein sequence ID" value="RPB29051.1"/>
    <property type="molecule type" value="Genomic_DNA"/>
</dbReference>
<sequence>MVSTLTVPWLIKPLLGWYLRRNIVNSLWTAGSGRYSDAEVDEVVVEWLDALQAKFADGREWLMGVGVVPGIVDATVWGFLINFLGGVRCFGFQSTIWSKFLGTGGWRDTVLRPGARQL</sequence>
<dbReference type="OrthoDB" id="5809458at2759"/>
<organism evidence="1 2">
    <name type="scientific">Terfezia boudieri ATCC MYA-4762</name>
    <dbReference type="NCBI Taxonomy" id="1051890"/>
    <lineage>
        <taxon>Eukaryota</taxon>
        <taxon>Fungi</taxon>
        <taxon>Dikarya</taxon>
        <taxon>Ascomycota</taxon>
        <taxon>Pezizomycotina</taxon>
        <taxon>Pezizomycetes</taxon>
        <taxon>Pezizales</taxon>
        <taxon>Pezizaceae</taxon>
        <taxon>Terfezia</taxon>
    </lineage>
</organism>
<protein>
    <recommendedName>
        <fullName evidence="3">GST C-terminal domain-containing protein</fullName>
    </recommendedName>
</protein>
<dbReference type="InParanoid" id="A0A3N4M9P5"/>
<evidence type="ECO:0000313" key="2">
    <source>
        <dbReference type="Proteomes" id="UP000267821"/>
    </source>
</evidence>
<dbReference type="Proteomes" id="UP000267821">
    <property type="component" value="Unassembled WGS sequence"/>
</dbReference>